<dbReference type="Pfam" id="PF00392">
    <property type="entry name" value="GntR"/>
    <property type="match status" value="1"/>
</dbReference>
<organism evidence="5 6">
    <name type="scientific">Paenibacillus piri</name>
    <dbReference type="NCBI Taxonomy" id="2547395"/>
    <lineage>
        <taxon>Bacteria</taxon>
        <taxon>Bacillati</taxon>
        <taxon>Bacillota</taxon>
        <taxon>Bacilli</taxon>
        <taxon>Bacillales</taxon>
        <taxon>Paenibacillaceae</taxon>
        <taxon>Paenibacillus</taxon>
    </lineage>
</organism>
<keyword evidence="2" id="KW-0238">DNA-binding</keyword>
<dbReference type="SMART" id="SM00895">
    <property type="entry name" value="FCD"/>
    <property type="match status" value="1"/>
</dbReference>
<dbReference type="PANTHER" id="PTHR43537">
    <property type="entry name" value="TRANSCRIPTIONAL REGULATOR, GNTR FAMILY"/>
    <property type="match status" value="1"/>
</dbReference>
<dbReference type="Pfam" id="PF07729">
    <property type="entry name" value="FCD"/>
    <property type="match status" value="1"/>
</dbReference>
<dbReference type="SMART" id="SM00345">
    <property type="entry name" value="HTH_GNTR"/>
    <property type="match status" value="1"/>
</dbReference>
<dbReference type="PROSITE" id="PS50949">
    <property type="entry name" value="HTH_GNTR"/>
    <property type="match status" value="1"/>
</dbReference>
<name>A0A4R5KYA3_9BACL</name>
<dbReference type="Proteomes" id="UP000295636">
    <property type="component" value="Unassembled WGS sequence"/>
</dbReference>
<dbReference type="AlphaFoldDB" id="A0A4R5KYA3"/>
<keyword evidence="6" id="KW-1185">Reference proteome</keyword>
<reference evidence="5 6" key="1">
    <citation type="submission" date="2019-03" db="EMBL/GenBank/DDBJ databases">
        <title>This is whole genome sequence of Paenibacillus sp MS74 strain.</title>
        <authorList>
            <person name="Trinh H.N."/>
        </authorList>
    </citation>
    <scope>NUCLEOTIDE SEQUENCE [LARGE SCALE GENOMIC DNA]</scope>
    <source>
        <strain evidence="5 6">MS74</strain>
    </source>
</reference>
<gene>
    <name evidence="5" type="ORF">E1757_00120</name>
</gene>
<dbReference type="GO" id="GO:0043565">
    <property type="term" value="F:sequence-specific DNA binding"/>
    <property type="evidence" value="ECO:0007669"/>
    <property type="project" value="InterPro"/>
</dbReference>
<dbReference type="OrthoDB" id="9781630at2"/>
<dbReference type="InterPro" id="IPR036390">
    <property type="entry name" value="WH_DNA-bd_sf"/>
</dbReference>
<evidence type="ECO:0000259" key="4">
    <source>
        <dbReference type="PROSITE" id="PS50949"/>
    </source>
</evidence>
<keyword evidence="3" id="KW-0804">Transcription</keyword>
<dbReference type="InterPro" id="IPR000524">
    <property type="entry name" value="Tscrpt_reg_HTH_GntR"/>
</dbReference>
<dbReference type="Gene3D" id="1.10.10.10">
    <property type="entry name" value="Winged helix-like DNA-binding domain superfamily/Winged helix DNA-binding domain"/>
    <property type="match status" value="1"/>
</dbReference>
<dbReference type="RefSeq" id="WP_133224789.1">
    <property type="nucleotide sequence ID" value="NZ_SMRT01000001.1"/>
</dbReference>
<evidence type="ECO:0000256" key="1">
    <source>
        <dbReference type="ARBA" id="ARBA00023015"/>
    </source>
</evidence>
<dbReference type="InterPro" id="IPR011711">
    <property type="entry name" value="GntR_C"/>
</dbReference>
<comment type="caution">
    <text evidence="5">The sequence shown here is derived from an EMBL/GenBank/DDBJ whole genome shotgun (WGS) entry which is preliminary data.</text>
</comment>
<dbReference type="PRINTS" id="PR00033">
    <property type="entry name" value="HTHASNC"/>
</dbReference>
<dbReference type="InterPro" id="IPR036388">
    <property type="entry name" value="WH-like_DNA-bd_sf"/>
</dbReference>
<dbReference type="SUPFAM" id="SSF48008">
    <property type="entry name" value="GntR ligand-binding domain-like"/>
    <property type="match status" value="1"/>
</dbReference>
<evidence type="ECO:0000313" key="6">
    <source>
        <dbReference type="Proteomes" id="UP000295636"/>
    </source>
</evidence>
<feature type="domain" description="HTH gntR-type" evidence="4">
    <location>
        <begin position="10"/>
        <end position="77"/>
    </location>
</feature>
<evidence type="ECO:0000256" key="2">
    <source>
        <dbReference type="ARBA" id="ARBA00023125"/>
    </source>
</evidence>
<dbReference type="InterPro" id="IPR008920">
    <property type="entry name" value="TF_FadR/GntR_C"/>
</dbReference>
<evidence type="ECO:0000313" key="5">
    <source>
        <dbReference type="EMBL" id="TDG00098.1"/>
    </source>
</evidence>
<keyword evidence="1" id="KW-0805">Transcription regulation</keyword>
<proteinExistence type="predicted"/>
<dbReference type="EMBL" id="SMRT01000001">
    <property type="protein sequence ID" value="TDG00098.1"/>
    <property type="molecule type" value="Genomic_DNA"/>
</dbReference>
<dbReference type="GO" id="GO:0003700">
    <property type="term" value="F:DNA-binding transcription factor activity"/>
    <property type="evidence" value="ECO:0007669"/>
    <property type="project" value="InterPro"/>
</dbReference>
<dbReference type="Gene3D" id="1.20.120.530">
    <property type="entry name" value="GntR ligand-binding domain-like"/>
    <property type="match status" value="1"/>
</dbReference>
<dbReference type="PANTHER" id="PTHR43537:SF45">
    <property type="entry name" value="GNTR FAMILY REGULATORY PROTEIN"/>
    <property type="match status" value="1"/>
</dbReference>
<dbReference type="SUPFAM" id="SSF46785">
    <property type="entry name" value="Winged helix' DNA-binding domain"/>
    <property type="match status" value="1"/>
</dbReference>
<sequence length="228" mass="25694">MSISGQVSAASLKDTVRQAIRDAIISNQLKPGERIIETEVAKSLGVSQVPVREALRGLEEEGLVKSVKYTGAFVTEIDISEIFHMYTLRAEIEANVIAHILPSLTKRHFGELYDIVERMKTNGAPHDHAAASALDLQFHWTIVEWGQIAVYNRIWSMVNNHIHRFIAYMHPRTIEDGRDDYEYHKRLIEVLEQGDIDRAKADFRAHIMWAFSKLSTTSGKGGAADAPE</sequence>
<protein>
    <submittedName>
        <fullName evidence="5">GntR family transcriptional regulator</fullName>
    </submittedName>
</protein>
<accession>A0A4R5KYA3</accession>
<dbReference type="InterPro" id="IPR000485">
    <property type="entry name" value="AsnC-type_HTH_dom"/>
</dbReference>
<dbReference type="CDD" id="cd07377">
    <property type="entry name" value="WHTH_GntR"/>
    <property type="match status" value="1"/>
</dbReference>
<evidence type="ECO:0000256" key="3">
    <source>
        <dbReference type="ARBA" id="ARBA00023163"/>
    </source>
</evidence>